<organism evidence="1 2">
    <name type="scientific">Paraburkholderia ribeironis</name>
    <dbReference type="NCBI Taxonomy" id="1247936"/>
    <lineage>
        <taxon>Bacteria</taxon>
        <taxon>Pseudomonadati</taxon>
        <taxon>Pseudomonadota</taxon>
        <taxon>Betaproteobacteria</taxon>
        <taxon>Burkholderiales</taxon>
        <taxon>Burkholderiaceae</taxon>
        <taxon>Paraburkholderia</taxon>
    </lineage>
</organism>
<dbReference type="EMBL" id="CYGX02000028">
    <property type="protein sequence ID" value="SIT41158.1"/>
    <property type="molecule type" value="Genomic_DNA"/>
</dbReference>
<evidence type="ECO:0000313" key="2">
    <source>
        <dbReference type="Proteomes" id="UP000187012"/>
    </source>
</evidence>
<reference evidence="1 2" key="1">
    <citation type="submission" date="2016-12" db="EMBL/GenBank/DDBJ databases">
        <authorList>
            <person name="Song W.-J."/>
            <person name="Kurnit D.M."/>
        </authorList>
    </citation>
    <scope>NUCLEOTIDE SEQUENCE [LARGE SCALE GENOMIC DNA]</scope>
    <source>
        <strain evidence="1 2">STM7296</strain>
    </source>
</reference>
<evidence type="ECO:0000313" key="1">
    <source>
        <dbReference type="EMBL" id="SIT41158.1"/>
    </source>
</evidence>
<gene>
    <name evidence="1" type="ORF">BN2475_280045</name>
</gene>
<dbReference type="AlphaFoldDB" id="A0A1N7S1A3"/>
<accession>A0A1N7S1A3</accession>
<sequence>MRWEPNAVAFRNGVDHARFKAREKCHPELMGGVGFWLTPITKAHSYDGSIDYRECQS</sequence>
<proteinExistence type="predicted"/>
<keyword evidence="2" id="KW-1185">Reference proteome</keyword>
<dbReference type="Proteomes" id="UP000187012">
    <property type="component" value="Unassembled WGS sequence"/>
</dbReference>
<protein>
    <submittedName>
        <fullName evidence="1">Uncharacterized protein</fullName>
    </submittedName>
</protein>
<name>A0A1N7S1A3_9BURK</name>